<gene>
    <name evidence="2" type="ORF">BKCO1_11300012</name>
</gene>
<reference evidence="2 3" key="1">
    <citation type="submission" date="2016-10" db="EMBL/GenBank/DDBJ databases">
        <title>Proteomics and genomics reveal pathogen-plant mechanisms compatible with a hemibiotrophic lifestyle of Diplodia corticola.</title>
        <authorList>
            <person name="Fernandes I."/>
            <person name="De Jonge R."/>
            <person name="Van De Peer Y."/>
            <person name="Devreese B."/>
            <person name="Alves A."/>
            <person name="Esteves A.C."/>
        </authorList>
    </citation>
    <scope>NUCLEOTIDE SEQUENCE [LARGE SCALE GENOMIC DNA]</scope>
    <source>
        <strain evidence="2 3">CBS 112549</strain>
    </source>
</reference>
<dbReference type="RefSeq" id="XP_020125031.1">
    <property type="nucleotide sequence ID" value="XM_020270491.1"/>
</dbReference>
<evidence type="ECO:0000313" key="3">
    <source>
        <dbReference type="Proteomes" id="UP000183809"/>
    </source>
</evidence>
<feature type="compositionally biased region" description="Polar residues" evidence="1">
    <location>
        <begin position="125"/>
        <end position="143"/>
    </location>
</feature>
<evidence type="ECO:0000256" key="1">
    <source>
        <dbReference type="SAM" id="MobiDB-lite"/>
    </source>
</evidence>
<feature type="region of interest" description="Disordered" evidence="1">
    <location>
        <begin position="274"/>
        <end position="303"/>
    </location>
</feature>
<feature type="compositionally biased region" description="Basic and acidic residues" evidence="1">
    <location>
        <begin position="236"/>
        <end position="252"/>
    </location>
</feature>
<feature type="compositionally biased region" description="Polar residues" evidence="1">
    <location>
        <begin position="91"/>
        <end position="102"/>
    </location>
</feature>
<organism evidence="2 3">
    <name type="scientific">Diplodia corticola</name>
    <dbReference type="NCBI Taxonomy" id="236234"/>
    <lineage>
        <taxon>Eukaryota</taxon>
        <taxon>Fungi</taxon>
        <taxon>Dikarya</taxon>
        <taxon>Ascomycota</taxon>
        <taxon>Pezizomycotina</taxon>
        <taxon>Dothideomycetes</taxon>
        <taxon>Dothideomycetes incertae sedis</taxon>
        <taxon>Botryosphaeriales</taxon>
        <taxon>Botryosphaeriaceae</taxon>
        <taxon>Diplodia</taxon>
    </lineage>
</organism>
<accession>A0A1J9R8N9</accession>
<feature type="region of interest" description="Disordered" evidence="1">
    <location>
        <begin position="91"/>
        <end position="161"/>
    </location>
</feature>
<comment type="caution">
    <text evidence="2">The sequence shown here is derived from an EMBL/GenBank/DDBJ whole genome shotgun (WGS) entry which is preliminary data.</text>
</comment>
<protein>
    <submittedName>
        <fullName evidence="2">Uncharacterized protein</fullName>
    </submittedName>
</protein>
<name>A0A1J9R8N9_9PEZI</name>
<proteinExistence type="predicted"/>
<feature type="compositionally biased region" description="Polar residues" evidence="1">
    <location>
        <begin position="203"/>
        <end position="221"/>
    </location>
</feature>
<evidence type="ECO:0000313" key="2">
    <source>
        <dbReference type="EMBL" id="OJD28771.1"/>
    </source>
</evidence>
<feature type="compositionally biased region" description="Polar residues" evidence="1">
    <location>
        <begin position="177"/>
        <end position="196"/>
    </location>
</feature>
<sequence length="303" mass="32233">MDEHATTPVVVQAYVPTSPATSSTYLYILQTQTLFFHPQPSLFSSLTTYTLYKVNLAPTSKVMCFSTLTAYIPRKLAHVFARTNMSTEAAAIGSSTNPQDYGTIQDVDGYMPPGAMDHQLPKPGSPSSASRKASQAEDSQALSQEEDHETGLVTDTVALESEDDTTRMHELAGSTMYVPQSGSAGQLVTGDDTSLSKAVDSRGTASQGGSALGSTTSPSSDCEQRVVKSGENGELADERTHEYADESTDKHSDECTLAHTDVAGDGHGAAIEVQRDNDNTTPINSDTDSDGGVPLPRDDYFSM</sequence>
<keyword evidence="3" id="KW-1185">Reference proteome</keyword>
<dbReference type="AlphaFoldDB" id="A0A1J9R8N9"/>
<dbReference type="GeneID" id="31010750"/>
<dbReference type="EMBL" id="MNUE01000113">
    <property type="protein sequence ID" value="OJD28771.1"/>
    <property type="molecule type" value="Genomic_DNA"/>
</dbReference>
<feature type="region of interest" description="Disordered" evidence="1">
    <location>
        <begin position="175"/>
        <end position="252"/>
    </location>
</feature>
<dbReference type="Proteomes" id="UP000183809">
    <property type="component" value="Unassembled WGS sequence"/>
</dbReference>